<keyword evidence="1" id="KW-0812">Transmembrane</keyword>
<keyword evidence="1" id="KW-1133">Transmembrane helix</keyword>
<dbReference type="RefSeq" id="WP_132743290.1">
    <property type="nucleotide sequence ID" value="NZ_SLXK01000002.1"/>
</dbReference>
<evidence type="ECO:0000313" key="3">
    <source>
        <dbReference type="Proteomes" id="UP000295416"/>
    </source>
</evidence>
<dbReference type="EMBL" id="SLXK01000002">
    <property type="protein sequence ID" value="TCP31672.1"/>
    <property type="molecule type" value="Genomic_DNA"/>
</dbReference>
<keyword evidence="1" id="KW-0472">Membrane</keyword>
<keyword evidence="3" id="KW-1185">Reference proteome</keyword>
<proteinExistence type="predicted"/>
<protein>
    <submittedName>
        <fullName evidence="2">Uncharacterized protein</fullName>
    </submittedName>
</protein>
<reference evidence="2 3" key="1">
    <citation type="submission" date="2019-03" db="EMBL/GenBank/DDBJ databases">
        <title>Genomic Encyclopedia of Type Strains, Phase IV (KMG-IV): sequencing the most valuable type-strain genomes for metagenomic binning, comparative biology and taxonomic classification.</title>
        <authorList>
            <person name="Goeker M."/>
        </authorList>
    </citation>
    <scope>NUCLEOTIDE SEQUENCE [LARGE SCALE GENOMIC DNA]</scope>
    <source>
        <strain evidence="2 3">DSM 19377</strain>
    </source>
</reference>
<organism evidence="2 3">
    <name type="scientific">Scopulibacillus darangshiensis</name>
    <dbReference type="NCBI Taxonomy" id="442528"/>
    <lineage>
        <taxon>Bacteria</taxon>
        <taxon>Bacillati</taxon>
        <taxon>Bacillota</taxon>
        <taxon>Bacilli</taxon>
        <taxon>Bacillales</taxon>
        <taxon>Sporolactobacillaceae</taxon>
        <taxon>Scopulibacillus</taxon>
    </lineage>
</organism>
<sequence length="123" mass="14019">MKRIVWLMVAILSAYRANVIIPENESISFYLSYYILNPYNFFIVAVFLLFAVLIFSYTLRETLSIMVNDHTFAAAAIDILIFVGGIIFLARLHIIVAGLLIICPGIHLLLSLDKVKERDRQRG</sequence>
<feature type="transmembrane region" description="Helical" evidence="1">
    <location>
        <begin position="94"/>
        <end position="112"/>
    </location>
</feature>
<evidence type="ECO:0000313" key="2">
    <source>
        <dbReference type="EMBL" id="TCP31672.1"/>
    </source>
</evidence>
<comment type="caution">
    <text evidence="2">The sequence shown here is derived from an EMBL/GenBank/DDBJ whole genome shotgun (WGS) entry which is preliminary data.</text>
</comment>
<name>A0A4R2P9R3_9BACL</name>
<dbReference type="Proteomes" id="UP000295416">
    <property type="component" value="Unassembled WGS sequence"/>
</dbReference>
<feature type="transmembrane region" description="Helical" evidence="1">
    <location>
        <begin position="40"/>
        <end position="59"/>
    </location>
</feature>
<evidence type="ECO:0000256" key="1">
    <source>
        <dbReference type="SAM" id="Phobius"/>
    </source>
</evidence>
<dbReference type="AlphaFoldDB" id="A0A4R2P9R3"/>
<gene>
    <name evidence="2" type="ORF">EV207_102162</name>
</gene>
<accession>A0A4R2P9R3</accession>
<feature type="transmembrane region" description="Helical" evidence="1">
    <location>
        <begin position="71"/>
        <end position="88"/>
    </location>
</feature>